<dbReference type="EMBL" id="ASHM01240623">
    <property type="protein sequence ID" value="PNX69069.1"/>
    <property type="molecule type" value="Genomic_DNA"/>
</dbReference>
<gene>
    <name evidence="1" type="ORF">L195_g064266</name>
</gene>
<dbReference type="Proteomes" id="UP000236291">
    <property type="component" value="Unassembled WGS sequence"/>
</dbReference>
<sequence>MKGGSDVGRMRTDEVLMPVMAEVGEKSYCDTVL</sequence>
<reference evidence="1 2" key="2">
    <citation type="journal article" date="2017" name="Front. Plant Sci.">
        <title>Gene Classification and Mining of Molecular Markers Useful in Red Clover (Trifolium pratense) Breeding.</title>
        <authorList>
            <person name="Istvanek J."/>
            <person name="Dluhosova J."/>
            <person name="Dluhos P."/>
            <person name="Patkova L."/>
            <person name="Nedelnik J."/>
            <person name="Repkova J."/>
        </authorList>
    </citation>
    <scope>NUCLEOTIDE SEQUENCE [LARGE SCALE GENOMIC DNA]</scope>
    <source>
        <strain evidence="2">cv. Tatra</strain>
        <tissue evidence="1">Young leaves</tissue>
    </source>
</reference>
<dbReference type="AlphaFoldDB" id="A0A2K3KS13"/>
<proteinExistence type="predicted"/>
<name>A0A2K3KS13_TRIPR</name>
<evidence type="ECO:0000313" key="2">
    <source>
        <dbReference type="Proteomes" id="UP000236291"/>
    </source>
</evidence>
<protein>
    <submittedName>
        <fullName evidence="1">Uncharacterized protein</fullName>
    </submittedName>
</protein>
<accession>A0A2K3KS13</accession>
<evidence type="ECO:0000313" key="1">
    <source>
        <dbReference type="EMBL" id="PNX69069.1"/>
    </source>
</evidence>
<comment type="caution">
    <text evidence="1">The sequence shown here is derived from an EMBL/GenBank/DDBJ whole genome shotgun (WGS) entry which is preliminary data.</text>
</comment>
<reference evidence="1 2" key="1">
    <citation type="journal article" date="2014" name="Am. J. Bot.">
        <title>Genome assembly and annotation for red clover (Trifolium pratense; Fabaceae).</title>
        <authorList>
            <person name="Istvanek J."/>
            <person name="Jaros M."/>
            <person name="Krenek A."/>
            <person name="Repkova J."/>
        </authorList>
    </citation>
    <scope>NUCLEOTIDE SEQUENCE [LARGE SCALE GENOMIC DNA]</scope>
    <source>
        <strain evidence="2">cv. Tatra</strain>
        <tissue evidence="1">Young leaves</tissue>
    </source>
</reference>
<feature type="non-terminal residue" evidence="1">
    <location>
        <position position="33"/>
    </location>
</feature>
<organism evidence="1 2">
    <name type="scientific">Trifolium pratense</name>
    <name type="common">Red clover</name>
    <dbReference type="NCBI Taxonomy" id="57577"/>
    <lineage>
        <taxon>Eukaryota</taxon>
        <taxon>Viridiplantae</taxon>
        <taxon>Streptophyta</taxon>
        <taxon>Embryophyta</taxon>
        <taxon>Tracheophyta</taxon>
        <taxon>Spermatophyta</taxon>
        <taxon>Magnoliopsida</taxon>
        <taxon>eudicotyledons</taxon>
        <taxon>Gunneridae</taxon>
        <taxon>Pentapetalae</taxon>
        <taxon>rosids</taxon>
        <taxon>fabids</taxon>
        <taxon>Fabales</taxon>
        <taxon>Fabaceae</taxon>
        <taxon>Papilionoideae</taxon>
        <taxon>50 kb inversion clade</taxon>
        <taxon>NPAAA clade</taxon>
        <taxon>Hologalegina</taxon>
        <taxon>IRL clade</taxon>
        <taxon>Trifolieae</taxon>
        <taxon>Trifolium</taxon>
    </lineage>
</organism>